<dbReference type="Proteomes" id="UP000789572">
    <property type="component" value="Unassembled WGS sequence"/>
</dbReference>
<evidence type="ECO:0000313" key="3">
    <source>
        <dbReference type="EMBL" id="CAG8469933.1"/>
    </source>
</evidence>
<dbReference type="Gene3D" id="3.40.50.1010">
    <property type="entry name" value="5'-nuclease"/>
    <property type="match status" value="1"/>
</dbReference>
<feature type="domain" description="PIN" evidence="2">
    <location>
        <begin position="85"/>
        <end position="219"/>
    </location>
</feature>
<dbReference type="EMBL" id="CAJVPJ010000063">
    <property type="protein sequence ID" value="CAG8469933.1"/>
    <property type="molecule type" value="Genomic_DNA"/>
</dbReference>
<dbReference type="InterPro" id="IPR052626">
    <property type="entry name" value="SWT1_Regulator"/>
</dbReference>
<dbReference type="OrthoDB" id="2017974at2759"/>
<dbReference type="InterPro" id="IPR029060">
    <property type="entry name" value="PIN-like_dom_sf"/>
</dbReference>
<protein>
    <submittedName>
        <fullName evidence="3">6380_t:CDS:1</fullName>
    </submittedName>
</protein>
<dbReference type="CDD" id="cd18727">
    <property type="entry name" value="PIN_Swt1-like"/>
    <property type="match status" value="1"/>
</dbReference>
<reference evidence="3" key="1">
    <citation type="submission" date="2021-06" db="EMBL/GenBank/DDBJ databases">
        <authorList>
            <person name="Kallberg Y."/>
            <person name="Tangrot J."/>
            <person name="Rosling A."/>
        </authorList>
    </citation>
    <scope>NUCLEOTIDE SEQUENCE</scope>
    <source>
        <strain evidence="3">IA702</strain>
    </source>
</reference>
<dbReference type="GO" id="GO:0004540">
    <property type="term" value="F:RNA nuclease activity"/>
    <property type="evidence" value="ECO:0007669"/>
    <property type="project" value="UniProtKB-ARBA"/>
</dbReference>
<organism evidence="3 4">
    <name type="scientific">Paraglomus occultum</name>
    <dbReference type="NCBI Taxonomy" id="144539"/>
    <lineage>
        <taxon>Eukaryota</taxon>
        <taxon>Fungi</taxon>
        <taxon>Fungi incertae sedis</taxon>
        <taxon>Mucoromycota</taxon>
        <taxon>Glomeromycotina</taxon>
        <taxon>Glomeromycetes</taxon>
        <taxon>Paraglomerales</taxon>
        <taxon>Paraglomeraceae</taxon>
        <taxon>Paraglomus</taxon>
    </lineage>
</organism>
<feature type="region of interest" description="Disordered" evidence="1">
    <location>
        <begin position="376"/>
        <end position="406"/>
    </location>
</feature>
<dbReference type="Pfam" id="PF13638">
    <property type="entry name" value="PIN_4"/>
    <property type="match status" value="1"/>
</dbReference>
<evidence type="ECO:0000256" key="1">
    <source>
        <dbReference type="SAM" id="MobiDB-lite"/>
    </source>
</evidence>
<name>A0A9N8VZL4_9GLOM</name>
<dbReference type="SUPFAM" id="SSF88723">
    <property type="entry name" value="PIN domain-like"/>
    <property type="match status" value="1"/>
</dbReference>
<keyword evidence="4" id="KW-1185">Reference proteome</keyword>
<accession>A0A9N8VZL4</accession>
<evidence type="ECO:0000259" key="2">
    <source>
        <dbReference type="SMART" id="SM00670"/>
    </source>
</evidence>
<gene>
    <name evidence="3" type="ORF">POCULU_LOCUS990</name>
</gene>
<evidence type="ECO:0000313" key="4">
    <source>
        <dbReference type="Proteomes" id="UP000789572"/>
    </source>
</evidence>
<dbReference type="PANTHER" id="PTHR16161:SF0">
    <property type="entry name" value="TRANSCRIPTIONAL PROTEIN SWT1"/>
    <property type="match status" value="1"/>
</dbReference>
<dbReference type="InterPro" id="IPR002716">
    <property type="entry name" value="PIN_dom"/>
</dbReference>
<comment type="caution">
    <text evidence="3">The sequence shown here is derived from an EMBL/GenBank/DDBJ whole genome shotgun (WGS) entry which is preliminary data.</text>
</comment>
<dbReference type="PANTHER" id="PTHR16161">
    <property type="entry name" value="TRANSCRIPTIONAL PROTEIN SWT1"/>
    <property type="match status" value="1"/>
</dbReference>
<dbReference type="GO" id="GO:0005634">
    <property type="term" value="C:nucleus"/>
    <property type="evidence" value="ECO:0007669"/>
    <property type="project" value="TreeGrafter"/>
</dbReference>
<dbReference type="AlphaFoldDB" id="A0A9N8VZL4"/>
<sequence>MDSEEIVYMDIDDEYELLDIAAQIVEYRRDLVDTQQTTPLELKHDQSTSLLSTISPSDNQLLSSQLPRSTQKSTIPKIPSLTHQFIVVVDTNFLISHLAFVRTLITLHAKRYNILVVIPWVVLQELDGLKSAPSNRQTYAAQKSDGKQVPDVKSLAKSAITYLHTCLENKDESLRGQMLDETINTVDLNDDKILDCCRYFQTVSNSNIVLLSNDKNLCVKAMVHGIGTASFEKKVGLENILTRIIGSKPAATTHMPPGGHILSTTNSTEATIDTPLHKSNLDITAKHQILSHTYNEDTVMMDCDDENDNNMLKNNDYLTIQGPNSSSHNVIVGELHKTPSNEIAAAVPVYLSGYPNNQSSPPVCIHLNSSASAADSNIHDTKKLQSSSLYDSMHSPRNRRKSSASVNLDIDMLDNLSNSRTNVQFVTSQSPSGLQSNGRANVQFVTSQSPSGLQSNSRANVQFVTSQSPSGLLSLHDSIHAIRPQSSQRSPNAYIASSSSYGQLSLLGQSILNQPFFTEHIVSAPLTSGQLSYLETILPTIADFLRPGVQFYLLQYLGSDYVQTIKERQPWTAQVALRIMARCYCSVFSDVFKLSRGLTFIEQMLKVANSVAKKRVITVGELWTFFNATEVVVTVLNQELDGKNGNAHINKAEVIREMGRKFLDTVEGVVTDRAINYTPPR</sequence>
<dbReference type="SMART" id="SM00670">
    <property type="entry name" value="PINc"/>
    <property type="match status" value="1"/>
</dbReference>
<proteinExistence type="predicted"/>